<reference evidence="1" key="2">
    <citation type="submission" date="2013-05" db="EMBL/GenBank/DDBJ databases">
        <authorList>
            <person name="Carter J.-M."/>
            <person name="Baker S.C."/>
            <person name="Pink R."/>
            <person name="Carter D.R.F."/>
            <person name="Collins A."/>
            <person name="Tomlin J."/>
            <person name="Gibbs M."/>
            <person name="Breuker C.J."/>
        </authorList>
    </citation>
    <scope>NUCLEOTIDE SEQUENCE</scope>
    <source>
        <tissue evidence="1">Ovary</tissue>
    </source>
</reference>
<feature type="non-terminal residue" evidence="1">
    <location>
        <position position="77"/>
    </location>
</feature>
<organism evidence="1">
    <name type="scientific">Pararge aegeria</name>
    <name type="common">speckled wood butterfly</name>
    <dbReference type="NCBI Taxonomy" id="116150"/>
    <lineage>
        <taxon>Eukaryota</taxon>
        <taxon>Metazoa</taxon>
        <taxon>Ecdysozoa</taxon>
        <taxon>Arthropoda</taxon>
        <taxon>Hexapoda</taxon>
        <taxon>Insecta</taxon>
        <taxon>Pterygota</taxon>
        <taxon>Neoptera</taxon>
        <taxon>Endopterygota</taxon>
        <taxon>Lepidoptera</taxon>
        <taxon>Glossata</taxon>
        <taxon>Ditrysia</taxon>
        <taxon>Papilionoidea</taxon>
        <taxon>Nymphalidae</taxon>
        <taxon>Satyrinae</taxon>
        <taxon>Satyrini</taxon>
        <taxon>Parargina</taxon>
        <taxon>Pararge</taxon>
    </lineage>
</organism>
<sequence length="77" mass="9570">MSFVWWALYDLVITYRQRRLTKRLSISVIYRGILHRYTSMRKSYYFIIWTADWRSGQRSCFLSPRPWVRFPQLENVC</sequence>
<accession>S4NV16</accession>
<dbReference type="AlphaFoldDB" id="S4NV16"/>
<proteinExistence type="predicted"/>
<protein>
    <submittedName>
        <fullName evidence="1">Uncharacterized protein</fullName>
    </submittedName>
</protein>
<reference evidence="1" key="1">
    <citation type="journal article" date="2013" name="BMC Genomics">
        <title>Unscrambling butterfly oogenesis.</title>
        <authorList>
            <person name="Carter J.M."/>
            <person name="Baker S.C."/>
            <person name="Pink R."/>
            <person name="Carter D.R."/>
            <person name="Collins A."/>
            <person name="Tomlin J."/>
            <person name="Gibbs M."/>
            <person name="Breuker C.J."/>
        </authorList>
    </citation>
    <scope>NUCLEOTIDE SEQUENCE</scope>
    <source>
        <tissue evidence="1">Ovary</tissue>
    </source>
</reference>
<evidence type="ECO:0000313" key="1">
    <source>
        <dbReference type="EMBL" id="JAA80864.1"/>
    </source>
</evidence>
<dbReference type="EMBL" id="GAIX01011696">
    <property type="protein sequence ID" value="JAA80864.1"/>
    <property type="molecule type" value="Transcribed_RNA"/>
</dbReference>
<name>S4NV16_9NEOP</name>